<feature type="domain" description="General stress protein 17M-like" evidence="1">
    <location>
        <begin position="6"/>
        <end position="98"/>
    </location>
</feature>
<dbReference type="AlphaFoldDB" id="A0A7W3NF47"/>
<accession>A0A7W3NF47</accession>
<name>A0A7W3NF47_PRIAR</name>
<evidence type="ECO:0000313" key="3">
    <source>
        <dbReference type="Proteomes" id="UP000543174"/>
    </source>
</evidence>
<dbReference type="Pfam" id="PF11181">
    <property type="entry name" value="YflT"/>
    <property type="match status" value="1"/>
</dbReference>
<evidence type="ECO:0000313" key="2">
    <source>
        <dbReference type="EMBL" id="MBA9041859.1"/>
    </source>
</evidence>
<dbReference type="Proteomes" id="UP000543174">
    <property type="component" value="Unassembled WGS sequence"/>
</dbReference>
<keyword evidence="3" id="KW-1185">Reference proteome</keyword>
<dbReference type="RefSeq" id="WP_098325053.1">
    <property type="nucleotide sequence ID" value="NZ_JACJHT010000006.1"/>
</dbReference>
<proteinExistence type="predicted"/>
<protein>
    <recommendedName>
        <fullName evidence="1">General stress protein 17M-like domain-containing protein</fullName>
    </recommendedName>
</protein>
<gene>
    <name evidence="2" type="ORF">HNP21_004989</name>
</gene>
<evidence type="ECO:0000259" key="1">
    <source>
        <dbReference type="Pfam" id="PF11181"/>
    </source>
</evidence>
<sequence>MNNIIIAKNGAETKEAIETFLQEGFTRDDIYLFTYNREKSKNLTNVTDTSDVGLAEQHIFDSIANVFRSRGEELRTKMRSLGLSKIEIEQCVEKMDRGDIVIIALKVA</sequence>
<dbReference type="EMBL" id="JACJHT010000006">
    <property type="protein sequence ID" value="MBA9041859.1"/>
    <property type="molecule type" value="Genomic_DNA"/>
</dbReference>
<comment type="caution">
    <text evidence="2">The sequence shown here is derived from an EMBL/GenBank/DDBJ whole genome shotgun (WGS) entry which is preliminary data.</text>
</comment>
<organism evidence="2 3">
    <name type="scientific">Priestia aryabhattai</name>
    <name type="common">Bacillus aryabhattai</name>
    <dbReference type="NCBI Taxonomy" id="412384"/>
    <lineage>
        <taxon>Bacteria</taxon>
        <taxon>Bacillati</taxon>
        <taxon>Bacillota</taxon>
        <taxon>Bacilli</taxon>
        <taxon>Bacillales</taxon>
        <taxon>Bacillaceae</taxon>
        <taxon>Priestia</taxon>
    </lineage>
</organism>
<reference evidence="2" key="1">
    <citation type="submission" date="2020-08" db="EMBL/GenBank/DDBJ databases">
        <title>Functional genomics of gut bacteria from endangered species of beetles.</title>
        <authorList>
            <person name="Carlos-Shanley C."/>
        </authorList>
    </citation>
    <scope>NUCLEOTIDE SEQUENCE [LARGE SCALE GENOMIC DNA]</scope>
    <source>
        <strain evidence="2">S00060</strain>
    </source>
</reference>
<dbReference type="InterPro" id="IPR025889">
    <property type="entry name" value="GSP17M-like_dom"/>
</dbReference>